<feature type="domain" description="DUF4474" evidence="2">
    <location>
        <begin position="84"/>
        <end position="325"/>
    </location>
</feature>
<accession>A0ABQ5NC36</accession>
<feature type="transmembrane region" description="Helical" evidence="1">
    <location>
        <begin position="36"/>
        <end position="56"/>
    </location>
</feature>
<dbReference type="EMBL" id="BRXR01000001">
    <property type="protein sequence ID" value="GLC32779.1"/>
    <property type="molecule type" value="Genomic_DNA"/>
</dbReference>
<organism evidence="3 4">
    <name type="scientific">Clostridium omnivorum</name>
    <dbReference type="NCBI Taxonomy" id="1604902"/>
    <lineage>
        <taxon>Bacteria</taxon>
        <taxon>Bacillati</taxon>
        <taxon>Bacillota</taxon>
        <taxon>Clostridia</taxon>
        <taxon>Eubacteriales</taxon>
        <taxon>Clostridiaceae</taxon>
        <taxon>Clostridium</taxon>
    </lineage>
</organism>
<dbReference type="InterPro" id="IPR029322">
    <property type="entry name" value="DUF4474"/>
</dbReference>
<keyword evidence="4" id="KW-1185">Reference proteome</keyword>
<evidence type="ECO:0000313" key="3">
    <source>
        <dbReference type="EMBL" id="GLC32779.1"/>
    </source>
</evidence>
<dbReference type="Pfam" id="PF14751">
    <property type="entry name" value="DUF4474"/>
    <property type="match status" value="1"/>
</dbReference>
<keyword evidence="1" id="KW-1133">Transmembrane helix</keyword>
<dbReference type="RefSeq" id="WP_264852086.1">
    <property type="nucleotide sequence ID" value="NZ_BRXR01000001.1"/>
</dbReference>
<comment type="caution">
    <text evidence="3">The sequence shown here is derived from an EMBL/GenBank/DDBJ whole genome shotgun (WGS) entry which is preliminary data.</text>
</comment>
<proteinExistence type="predicted"/>
<evidence type="ECO:0000256" key="1">
    <source>
        <dbReference type="SAM" id="Phobius"/>
    </source>
</evidence>
<protein>
    <recommendedName>
        <fullName evidence="2">DUF4474 domain-containing protein</fullName>
    </recommendedName>
</protein>
<keyword evidence="1" id="KW-0812">Transmembrane</keyword>
<sequence length="349" mass="40031">MLFALCSSIFNLLIRATVTAASFQIQAFEEKISYNWILVLVISILVFAGLFAFIIYRGVPQRFHGIAAIKALFNGKNGLDDDSLNNAIEAAGYSYDPLQDIFYSNMDPWQKDHGYCRLYDEAAAPWGMIIDCEPITFEYEGKRWLIEFWKGQYDMTTGAEIGIYTTEGPDLNIPGIFNGTFYHSASDEDRLEMAFVLKKNGKALFSRRGRHWWLTGFKLGEYSEPWELTLILTITLKDKKMLSAFIDGLKNAGYSEKEIVINGFNVSLKFKEPRTPQPFTRTKETDKLIQKKNKLLCDKYQEITAGYNKFPDKLKALQQKAPDIYEMLGKVGKPKGIYDKYEKIKSYID</sequence>
<dbReference type="Proteomes" id="UP001208567">
    <property type="component" value="Unassembled WGS sequence"/>
</dbReference>
<reference evidence="3 4" key="1">
    <citation type="journal article" date="2024" name="Int. J. Syst. Evol. Microbiol.">
        <title>Clostridium omnivorum sp. nov., isolated from anoxic soil under the treatment of reductive soil disinfestation.</title>
        <authorList>
            <person name="Ueki A."/>
            <person name="Tonouchi A."/>
            <person name="Kaku N."/>
            <person name="Honma S."/>
            <person name="Ueki K."/>
        </authorList>
    </citation>
    <scope>NUCLEOTIDE SEQUENCE [LARGE SCALE GENOMIC DNA]</scope>
    <source>
        <strain evidence="3 4">E14</strain>
    </source>
</reference>
<keyword evidence="1" id="KW-0472">Membrane</keyword>
<evidence type="ECO:0000313" key="4">
    <source>
        <dbReference type="Proteomes" id="UP001208567"/>
    </source>
</evidence>
<name>A0ABQ5NC36_9CLOT</name>
<gene>
    <name evidence="3" type="ORF">bsdE14_41890</name>
</gene>
<evidence type="ECO:0000259" key="2">
    <source>
        <dbReference type="Pfam" id="PF14751"/>
    </source>
</evidence>